<feature type="coiled-coil region" evidence="2">
    <location>
        <begin position="125"/>
        <end position="166"/>
    </location>
</feature>
<evidence type="ECO:0000259" key="6">
    <source>
        <dbReference type="Pfam" id="PF25963"/>
    </source>
</evidence>
<dbReference type="Gene3D" id="1.10.287.470">
    <property type="entry name" value="Helix hairpin bin"/>
    <property type="match status" value="1"/>
</dbReference>
<dbReference type="InterPro" id="IPR058634">
    <property type="entry name" value="AaeA-lik-b-barrel"/>
</dbReference>
<organism evidence="7 8">
    <name type="scientific">Devosia oryzisoli</name>
    <dbReference type="NCBI Taxonomy" id="2774138"/>
    <lineage>
        <taxon>Bacteria</taxon>
        <taxon>Pseudomonadati</taxon>
        <taxon>Pseudomonadota</taxon>
        <taxon>Alphaproteobacteria</taxon>
        <taxon>Hyphomicrobiales</taxon>
        <taxon>Devosiaceae</taxon>
        <taxon>Devosia</taxon>
    </lineage>
</organism>
<dbReference type="Proteomes" id="UP000654108">
    <property type="component" value="Unassembled WGS sequence"/>
</dbReference>
<dbReference type="RefSeq" id="WP_191775960.1">
    <property type="nucleotide sequence ID" value="NZ_JACYFU010000003.1"/>
</dbReference>
<reference evidence="7" key="1">
    <citation type="submission" date="2020-09" db="EMBL/GenBank/DDBJ databases">
        <title>Genome seq and assembly of Devosia sp.</title>
        <authorList>
            <person name="Chhetri G."/>
        </authorList>
    </citation>
    <scope>NUCLEOTIDE SEQUENCE</scope>
    <source>
        <strain evidence="7">PTR5</strain>
    </source>
</reference>
<dbReference type="Gene3D" id="2.40.50.100">
    <property type="match status" value="1"/>
</dbReference>
<comment type="caution">
    <text evidence="7">The sequence shown here is derived from an EMBL/GenBank/DDBJ whole genome shotgun (WGS) entry which is preliminary data.</text>
</comment>
<feature type="domain" description="Multidrug resistance protein MdtA-like barrel-sandwich hybrid" evidence="5">
    <location>
        <begin position="85"/>
        <end position="275"/>
    </location>
</feature>
<evidence type="ECO:0000313" key="8">
    <source>
        <dbReference type="Proteomes" id="UP000654108"/>
    </source>
</evidence>
<keyword evidence="4" id="KW-0812">Transmembrane</keyword>
<dbReference type="InterPro" id="IPR050739">
    <property type="entry name" value="MFP"/>
</dbReference>
<proteinExistence type="predicted"/>
<feature type="transmembrane region" description="Helical" evidence="4">
    <location>
        <begin position="50"/>
        <end position="68"/>
    </location>
</feature>
<protein>
    <submittedName>
        <fullName evidence="7">HlyD family secretion protein</fullName>
    </submittedName>
</protein>
<comment type="subcellular location">
    <subcellularLocation>
        <location evidence="1">Cell envelope</location>
    </subcellularLocation>
</comment>
<dbReference type="GO" id="GO:0055085">
    <property type="term" value="P:transmembrane transport"/>
    <property type="evidence" value="ECO:0007669"/>
    <property type="project" value="InterPro"/>
</dbReference>
<evidence type="ECO:0000256" key="3">
    <source>
        <dbReference type="SAM" id="MobiDB-lite"/>
    </source>
</evidence>
<keyword evidence="4" id="KW-0472">Membrane</keyword>
<keyword evidence="2" id="KW-0175">Coiled coil</keyword>
<dbReference type="Pfam" id="PF25963">
    <property type="entry name" value="Beta-barrel_AAEA"/>
    <property type="match status" value="1"/>
</dbReference>
<dbReference type="AlphaFoldDB" id="A0A927FWX6"/>
<evidence type="ECO:0000256" key="1">
    <source>
        <dbReference type="ARBA" id="ARBA00004196"/>
    </source>
</evidence>
<dbReference type="Gene3D" id="2.40.30.170">
    <property type="match status" value="1"/>
</dbReference>
<feature type="region of interest" description="Disordered" evidence="3">
    <location>
        <begin position="1"/>
        <end position="43"/>
    </location>
</feature>
<dbReference type="EMBL" id="JACYFU010000003">
    <property type="protein sequence ID" value="MBD8066328.1"/>
    <property type="molecule type" value="Genomic_DNA"/>
</dbReference>
<keyword evidence="8" id="KW-1185">Reference proteome</keyword>
<dbReference type="SUPFAM" id="SSF111369">
    <property type="entry name" value="HlyD-like secretion proteins"/>
    <property type="match status" value="2"/>
</dbReference>
<dbReference type="PANTHER" id="PTHR30386:SF19">
    <property type="entry name" value="MULTIDRUG EXPORT PROTEIN EMRA-RELATED"/>
    <property type="match status" value="1"/>
</dbReference>
<dbReference type="InterPro" id="IPR058625">
    <property type="entry name" value="MdtA-like_BSH"/>
</dbReference>
<sequence length="384" mass="40393">MSAQASETRACQGEVVTISRADNANPKPESASPQSAAEAAPRKGRGRRTLLMVAVPLVLAVVGGWFYLNGGRYEETDNAYVQQAKVALSADVAGRIIDVRISENQAVTKGDVLFTIDPQAYQIALEQAKAALLSARVNVEQLKVTYATAEATKEAAEATLELQQATFDRQKSLVDQGVSSTSTLDQPKLALQQAQNGVTTARQQVASATAALAGDPEIPTDQHPAVLAAIAQVEQAKRNLGKTTVASPADGIISQVSSLNVGQFVAAGTTIASLVETDESWVEANFKETQLGAIQIGMPVEVTVDAYADQPLEGHVASIGAATGSEFSLIPAQNATGNWVKVVQRVPVRVEFDEAEMAEVLRSGMSALVSVDTGHSTLDRLTGK</sequence>
<feature type="compositionally biased region" description="Low complexity" evidence="3">
    <location>
        <begin position="28"/>
        <end position="39"/>
    </location>
</feature>
<evidence type="ECO:0000259" key="5">
    <source>
        <dbReference type="Pfam" id="PF25917"/>
    </source>
</evidence>
<keyword evidence="4" id="KW-1133">Transmembrane helix</keyword>
<evidence type="ECO:0000313" key="7">
    <source>
        <dbReference type="EMBL" id="MBD8066328.1"/>
    </source>
</evidence>
<evidence type="ECO:0000256" key="2">
    <source>
        <dbReference type="SAM" id="Coils"/>
    </source>
</evidence>
<dbReference type="Pfam" id="PF25917">
    <property type="entry name" value="BSH_RND"/>
    <property type="match status" value="1"/>
</dbReference>
<dbReference type="PANTHER" id="PTHR30386">
    <property type="entry name" value="MEMBRANE FUSION SUBUNIT OF EMRAB-TOLC MULTIDRUG EFFLUX PUMP"/>
    <property type="match status" value="1"/>
</dbReference>
<evidence type="ECO:0000256" key="4">
    <source>
        <dbReference type="SAM" id="Phobius"/>
    </source>
</evidence>
<accession>A0A927FWX6</accession>
<feature type="domain" description="p-hydroxybenzoic acid efflux pump subunit AaeA-like beta-barrel" evidence="6">
    <location>
        <begin position="282"/>
        <end position="371"/>
    </location>
</feature>
<gene>
    <name evidence="7" type="ORF">IC608_12695</name>
</gene>
<dbReference type="GO" id="GO:0030313">
    <property type="term" value="C:cell envelope"/>
    <property type="evidence" value="ECO:0007669"/>
    <property type="project" value="UniProtKB-SubCell"/>
</dbReference>
<name>A0A927FWX6_9HYPH</name>